<dbReference type="OrthoDB" id="2803774at2759"/>
<gene>
    <name evidence="2" type="ORF">PsYK624_055970</name>
</gene>
<name>A0A9P3G726_9APHY</name>
<reference evidence="2 3" key="1">
    <citation type="submission" date="2021-08" db="EMBL/GenBank/DDBJ databases">
        <title>Draft Genome Sequence of Phanerochaete sordida strain YK-624.</title>
        <authorList>
            <person name="Mori T."/>
            <person name="Dohra H."/>
            <person name="Suzuki T."/>
            <person name="Kawagishi H."/>
            <person name="Hirai H."/>
        </authorList>
    </citation>
    <scope>NUCLEOTIDE SEQUENCE [LARGE SCALE GENOMIC DNA]</scope>
    <source>
        <strain evidence="2 3">YK-624</strain>
    </source>
</reference>
<dbReference type="AlphaFoldDB" id="A0A9P3G726"/>
<evidence type="ECO:0000256" key="1">
    <source>
        <dbReference type="SAM" id="MobiDB-lite"/>
    </source>
</evidence>
<dbReference type="Proteomes" id="UP000703269">
    <property type="component" value="Unassembled WGS sequence"/>
</dbReference>
<proteinExistence type="predicted"/>
<feature type="compositionally biased region" description="Acidic residues" evidence="1">
    <location>
        <begin position="258"/>
        <end position="273"/>
    </location>
</feature>
<organism evidence="2 3">
    <name type="scientific">Phanerochaete sordida</name>
    <dbReference type="NCBI Taxonomy" id="48140"/>
    <lineage>
        <taxon>Eukaryota</taxon>
        <taxon>Fungi</taxon>
        <taxon>Dikarya</taxon>
        <taxon>Basidiomycota</taxon>
        <taxon>Agaricomycotina</taxon>
        <taxon>Agaricomycetes</taxon>
        <taxon>Polyporales</taxon>
        <taxon>Phanerochaetaceae</taxon>
        <taxon>Phanerochaete</taxon>
    </lineage>
</organism>
<accession>A0A9P3G726</accession>
<protein>
    <submittedName>
        <fullName evidence="2">Uncharacterized protein</fullName>
    </submittedName>
</protein>
<keyword evidence="3" id="KW-1185">Reference proteome</keyword>
<sequence>MSKYRPPALSIMSLEALEQVYVKNKGSSKRRYNGLPYPCSLCKTDVSGLSPNEHYRIVHQNKVSIRFGDEKREYEIKRSRSNSLFECPRCDQLFEHPRHVQNHAAGWRGACPISSTSVDPPVKQSRSSTSALNTPQTRRTRRPRGETTPRTPQGRTPKSVARPLKTPTRTRTGIPNISRTFRAVIRQCYNQCTMNNKEIAEYCGCDVRDVYFAINNESGDNLDEDKAYLDGSLGDIVNIDNVDESMLQSAYHVEEKLDEDEDAMGETDAEEEVPQTNRNDPRLKAYPTPESDPAYDPSYDSEEEIERMLSAMDVDTPSDEEMHDEGAIYAGKSSHDVFMSEPAPLAPRHHAPLFQVPPPDPIRAFFSSLPKSTPEEVDKMTVVFKVYGVENADDLDMLSQMEGCWHEVESYVCGRGLTRGQWLRICDALRVRRTMVLGTR</sequence>
<feature type="region of interest" description="Disordered" evidence="1">
    <location>
        <begin position="116"/>
        <end position="173"/>
    </location>
</feature>
<evidence type="ECO:0000313" key="3">
    <source>
        <dbReference type="Proteomes" id="UP000703269"/>
    </source>
</evidence>
<evidence type="ECO:0000313" key="2">
    <source>
        <dbReference type="EMBL" id="GJE89496.1"/>
    </source>
</evidence>
<feature type="region of interest" description="Disordered" evidence="1">
    <location>
        <begin position="258"/>
        <end position="298"/>
    </location>
</feature>
<feature type="compositionally biased region" description="Low complexity" evidence="1">
    <location>
        <begin position="146"/>
        <end position="157"/>
    </location>
</feature>
<feature type="compositionally biased region" description="Polar residues" evidence="1">
    <location>
        <begin position="116"/>
        <end position="133"/>
    </location>
</feature>
<comment type="caution">
    <text evidence="2">The sequence shown here is derived from an EMBL/GenBank/DDBJ whole genome shotgun (WGS) entry which is preliminary data.</text>
</comment>
<dbReference type="EMBL" id="BPQB01000013">
    <property type="protein sequence ID" value="GJE89496.1"/>
    <property type="molecule type" value="Genomic_DNA"/>
</dbReference>